<evidence type="ECO:0000313" key="1">
    <source>
        <dbReference type="EMBL" id="KEQ15324.1"/>
    </source>
</evidence>
<accession>A0A081NA51</accession>
<dbReference type="AlphaFoldDB" id="A0A081NA51"/>
<dbReference type="RefSeq" id="WP_145912621.1">
    <property type="nucleotide sequence ID" value="NZ_JOKG01000001.1"/>
</dbReference>
<reference evidence="1 2" key="1">
    <citation type="submission" date="2014-06" db="EMBL/GenBank/DDBJ databases">
        <title>Whole Genome Sequences of Three Symbiotic Endozoicomonas Bacteria.</title>
        <authorList>
            <person name="Neave M.J."/>
            <person name="Apprill A."/>
            <person name="Voolstra C.R."/>
        </authorList>
    </citation>
    <scope>NUCLEOTIDE SEQUENCE [LARGE SCALE GENOMIC DNA]</scope>
    <source>
        <strain evidence="1 2">LMG 24815</strain>
    </source>
</reference>
<protein>
    <submittedName>
        <fullName evidence="1">Uncharacterized protein</fullName>
    </submittedName>
</protein>
<proteinExistence type="predicted"/>
<gene>
    <name evidence="1" type="ORF">GZ77_01320</name>
</gene>
<dbReference type="EMBL" id="JOKG01000001">
    <property type="protein sequence ID" value="KEQ15324.1"/>
    <property type="molecule type" value="Genomic_DNA"/>
</dbReference>
<name>A0A081NA51_9GAMM</name>
<evidence type="ECO:0000313" key="2">
    <source>
        <dbReference type="Proteomes" id="UP000028006"/>
    </source>
</evidence>
<comment type="caution">
    <text evidence="1">The sequence shown here is derived from an EMBL/GenBank/DDBJ whole genome shotgun (WGS) entry which is preliminary data.</text>
</comment>
<keyword evidence="2" id="KW-1185">Reference proteome</keyword>
<dbReference type="Proteomes" id="UP000028006">
    <property type="component" value="Unassembled WGS sequence"/>
</dbReference>
<organism evidence="1 2">
    <name type="scientific">Endozoicomonas montiporae</name>
    <dbReference type="NCBI Taxonomy" id="1027273"/>
    <lineage>
        <taxon>Bacteria</taxon>
        <taxon>Pseudomonadati</taxon>
        <taxon>Pseudomonadota</taxon>
        <taxon>Gammaproteobacteria</taxon>
        <taxon>Oceanospirillales</taxon>
        <taxon>Endozoicomonadaceae</taxon>
        <taxon>Endozoicomonas</taxon>
    </lineage>
</organism>
<sequence length="68" mass="8331">MSTLERWLKAVGSLWIPEEWHNSTGGTSKFEHFTRTLRSHVGREMQKWNLKRKYRFNLDDPNVKRWKQ</sequence>